<dbReference type="EMBL" id="JAGFBR010000002">
    <property type="protein sequence ID" value="KAH0469426.1"/>
    <property type="molecule type" value="Genomic_DNA"/>
</dbReference>
<protein>
    <submittedName>
        <fullName evidence="1">Uncharacterized protein</fullName>
    </submittedName>
</protein>
<name>A0AAV7HK46_DENCH</name>
<reference evidence="1" key="2">
    <citation type="submission" date="2021-03" db="EMBL/GenBank/DDBJ databases">
        <authorList>
            <person name="Zhang Y."/>
            <person name="Zhang G.-Q."/>
            <person name="Huang T."/>
            <person name="Niu S.-C."/>
            <person name="Liu Z.-J."/>
        </authorList>
    </citation>
    <scope>NUCLEOTIDE SEQUENCE</scope>
    <source>
        <strain evidence="1">Lindl</strain>
        <tissue evidence="1">Fresh leaves</tissue>
    </source>
</reference>
<evidence type="ECO:0000313" key="1">
    <source>
        <dbReference type="EMBL" id="KAH0469426.1"/>
    </source>
</evidence>
<sequence>MWSLGIGKQAQSVKQHGARYHNATELALILCMNVFANGKQASDFKFYVRGIWVPFDSSTINRVLKVQDMKFDEYFPFSHAPFDS</sequence>
<organism evidence="1 3">
    <name type="scientific">Dendrobium chrysotoxum</name>
    <name type="common">Orchid</name>
    <dbReference type="NCBI Taxonomy" id="161865"/>
    <lineage>
        <taxon>Eukaryota</taxon>
        <taxon>Viridiplantae</taxon>
        <taxon>Streptophyta</taxon>
        <taxon>Embryophyta</taxon>
        <taxon>Tracheophyta</taxon>
        <taxon>Spermatophyta</taxon>
        <taxon>Magnoliopsida</taxon>
        <taxon>Liliopsida</taxon>
        <taxon>Asparagales</taxon>
        <taxon>Orchidaceae</taxon>
        <taxon>Epidendroideae</taxon>
        <taxon>Malaxideae</taxon>
        <taxon>Dendrobiinae</taxon>
        <taxon>Dendrobium</taxon>
    </lineage>
</organism>
<dbReference type="Proteomes" id="UP000775213">
    <property type="component" value="Unassembled WGS sequence"/>
</dbReference>
<accession>A0AAV7HK46</accession>
<reference evidence="1 3" key="1">
    <citation type="journal article" date="2021" name="Hortic Res">
        <title>Chromosome-scale assembly of the Dendrobium chrysotoxum genome enhances the understanding of orchid evolution.</title>
        <authorList>
            <person name="Zhang Y."/>
            <person name="Zhang G.Q."/>
            <person name="Zhang D."/>
            <person name="Liu X.D."/>
            <person name="Xu X.Y."/>
            <person name="Sun W.H."/>
            <person name="Yu X."/>
            <person name="Zhu X."/>
            <person name="Wang Z.W."/>
            <person name="Zhao X."/>
            <person name="Zhong W.Y."/>
            <person name="Chen H."/>
            <person name="Yin W.L."/>
            <person name="Huang T."/>
            <person name="Niu S.C."/>
            <person name="Liu Z.J."/>
        </authorList>
    </citation>
    <scope>NUCLEOTIDE SEQUENCE [LARGE SCALE GENOMIC DNA]</scope>
    <source>
        <strain evidence="1">Lindl</strain>
    </source>
</reference>
<gene>
    <name evidence="1" type="ORF">IEQ34_000984</name>
    <name evidence="2" type="ORF">IEQ34_001352</name>
</gene>
<dbReference type="EMBL" id="JAGFBR010000002">
    <property type="protein sequence ID" value="KAH0469794.1"/>
    <property type="molecule type" value="Genomic_DNA"/>
</dbReference>
<evidence type="ECO:0000313" key="3">
    <source>
        <dbReference type="Proteomes" id="UP000775213"/>
    </source>
</evidence>
<comment type="caution">
    <text evidence="1">The sequence shown here is derived from an EMBL/GenBank/DDBJ whole genome shotgun (WGS) entry which is preliminary data.</text>
</comment>
<evidence type="ECO:0000313" key="2">
    <source>
        <dbReference type="EMBL" id="KAH0469794.1"/>
    </source>
</evidence>
<keyword evidence="3" id="KW-1185">Reference proteome</keyword>
<proteinExistence type="predicted"/>
<dbReference type="AlphaFoldDB" id="A0AAV7HK46"/>